<dbReference type="Proteomes" id="UP000297244">
    <property type="component" value="Unassembled WGS sequence"/>
</dbReference>
<dbReference type="GO" id="GO:0016853">
    <property type="term" value="F:isomerase activity"/>
    <property type="evidence" value="ECO:0007669"/>
    <property type="project" value="UniProtKB-KW"/>
</dbReference>
<protein>
    <submittedName>
        <fullName evidence="2">Sugar phosphate isomerase/epimerase</fullName>
    </submittedName>
</protein>
<proteinExistence type="predicted"/>
<dbReference type="RefSeq" id="WP_135343916.1">
    <property type="nucleotide sequence ID" value="NZ_ML214262.1"/>
</dbReference>
<sequence>MDLRLSLPLGEVTGKLEALRAWGVGLEVYLDPERLEDDALFHALGQALAEGPPTSVHLPFWNLDLLSPDPEVRGLTLRRLLFGLERAAELGVDRAVFHSGIPHGRTPEEAEARGERLAESLKPVVRRARALGIRLLLENTHEPGPEALRPVLEAYPEALGFCFDAAHARVFSHTPEPEPWLALNPEHLHLNDTDGVYDRHWNLGRGVLNHARWLPPFLGRPLVLEVREDPQPSLDLLRRGLDLPLTRGR</sequence>
<comment type="caution">
    <text evidence="2">The sequence shown here is derived from an EMBL/GenBank/DDBJ whole genome shotgun (WGS) entry which is preliminary data.</text>
</comment>
<dbReference type="InterPro" id="IPR036237">
    <property type="entry name" value="Xyl_isomerase-like_sf"/>
</dbReference>
<feature type="domain" description="Xylose isomerase-like TIM barrel" evidence="1">
    <location>
        <begin position="42"/>
        <end position="215"/>
    </location>
</feature>
<dbReference type="SUPFAM" id="SSF51658">
    <property type="entry name" value="Xylose isomerase-like"/>
    <property type="match status" value="1"/>
</dbReference>
<dbReference type="InterPro" id="IPR013022">
    <property type="entry name" value="Xyl_isomerase-like_TIM-brl"/>
</dbReference>
<name>A0ABY2K3T7_9DEIN</name>
<evidence type="ECO:0000313" key="3">
    <source>
        <dbReference type="Proteomes" id="UP000297244"/>
    </source>
</evidence>
<keyword evidence="3" id="KW-1185">Reference proteome</keyword>
<dbReference type="InterPro" id="IPR050312">
    <property type="entry name" value="IolE/XylAMocC-like"/>
</dbReference>
<dbReference type="Pfam" id="PF01261">
    <property type="entry name" value="AP_endonuc_2"/>
    <property type="match status" value="1"/>
</dbReference>
<accession>A0ABY2K3T7</accession>
<reference evidence="2 3" key="1">
    <citation type="submission" date="2019-03" db="EMBL/GenBank/DDBJ databases">
        <title>Thermus tengchongensis species for the arsenic transformation mechanism.</title>
        <authorList>
            <person name="Yuan G.C."/>
        </authorList>
    </citation>
    <scope>NUCLEOTIDE SEQUENCE [LARGE SCALE GENOMIC DNA]</scope>
    <source>
        <strain evidence="2 3">15Y</strain>
    </source>
</reference>
<evidence type="ECO:0000313" key="2">
    <source>
        <dbReference type="EMBL" id="TFU14731.1"/>
    </source>
</evidence>
<dbReference type="Gene3D" id="3.20.20.150">
    <property type="entry name" value="Divalent-metal-dependent TIM barrel enzymes"/>
    <property type="match status" value="1"/>
</dbReference>
<gene>
    <name evidence="2" type="ORF">E0489_11570</name>
</gene>
<dbReference type="PANTHER" id="PTHR12110">
    <property type="entry name" value="HYDROXYPYRUVATE ISOMERASE"/>
    <property type="match status" value="1"/>
</dbReference>
<organism evidence="2 3">
    <name type="scientific">Thermus tengchongensis</name>
    <dbReference type="NCBI Taxonomy" id="1214928"/>
    <lineage>
        <taxon>Bacteria</taxon>
        <taxon>Thermotogati</taxon>
        <taxon>Deinococcota</taxon>
        <taxon>Deinococci</taxon>
        <taxon>Thermales</taxon>
        <taxon>Thermaceae</taxon>
        <taxon>Thermus</taxon>
    </lineage>
</organism>
<evidence type="ECO:0000259" key="1">
    <source>
        <dbReference type="Pfam" id="PF01261"/>
    </source>
</evidence>
<dbReference type="EMBL" id="SKBL01000027">
    <property type="protein sequence ID" value="TFU14731.1"/>
    <property type="molecule type" value="Genomic_DNA"/>
</dbReference>
<keyword evidence="2" id="KW-0413">Isomerase</keyword>
<dbReference type="PANTHER" id="PTHR12110:SF53">
    <property type="entry name" value="BLR5974 PROTEIN"/>
    <property type="match status" value="1"/>
</dbReference>